<dbReference type="EnsemblMetazoa" id="CLYHEMT002687.1">
    <property type="protein sequence ID" value="CLYHEMP002687.1"/>
    <property type="gene ID" value="CLYHEMG002687"/>
</dbReference>
<reference evidence="2" key="1">
    <citation type="submission" date="2021-01" db="UniProtKB">
        <authorList>
            <consortium name="EnsemblMetazoa"/>
        </authorList>
    </citation>
    <scope>IDENTIFICATION</scope>
</reference>
<organism evidence="2 3">
    <name type="scientific">Clytia hemisphaerica</name>
    <dbReference type="NCBI Taxonomy" id="252671"/>
    <lineage>
        <taxon>Eukaryota</taxon>
        <taxon>Metazoa</taxon>
        <taxon>Cnidaria</taxon>
        <taxon>Hydrozoa</taxon>
        <taxon>Hydroidolina</taxon>
        <taxon>Leptothecata</taxon>
        <taxon>Obeliida</taxon>
        <taxon>Clytiidae</taxon>
        <taxon>Clytia</taxon>
    </lineage>
</organism>
<evidence type="ECO:0000313" key="2">
    <source>
        <dbReference type="EnsemblMetazoa" id="CLYHEMP002687.1"/>
    </source>
</evidence>
<evidence type="ECO:0000256" key="1">
    <source>
        <dbReference type="SAM" id="SignalP"/>
    </source>
</evidence>
<accession>A0A7M5V5A4</accession>
<evidence type="ECO:0000313" key="3">
    <source>
        <dbReference type="Proteomes" id="UP000594262"/>
    </source>
</evidence>
<keyword evidence="3" id="KW-1185">Reference proteome</keyword>
<dbReference type="Proteomes" id="UP000594262">
    <property type="component" value="Unplaced"/>
</dbReference>
<sequence>MKSIILACLIAVAYSNTIVEDEIMDEETSALTALNGEVQDFTINHSLRRIQEVVAKEGTPGASSPGWDSNWSVDRAFNQTDYKFGYHTKDPYGNSPQMIWYHFRQAFRPAEVTFRAAQDPKDVPTEFQLVGSNDDHCNQYSPWTILYEDLRGLKVSTRYQIQRCVVNDFHTKSYKCVGLRILSGGLTHNDPNVGLGNMRFWKRVE</sequence>
<feature type="chain" id="PRO_5029668945" evidence="1">
    <location>
        <begin position="16"/>
        <end position="205"/>
    </location>
</feature>
<proteinExistence type="predicted"/>
<keyword evidence="1" id="KW-0732">Signal</keyword>
<name>A0A7M5V5A4_9CNID</name>
<dbReference type="AlphaFoldDB" id="A0A7M5V5A4"/>
<protein>
    <submittedName>
        <fullName evidence="2">Uncharacterized protein</fullName>
    </submittedName>
</protein>
<feature type="signal peptide" evidence="1">
    <location>
        <begin position="1"/>
        <end position="15"/>
    </location>
</feature>